<proteinExistence type="predicted"/>
<dbReference type="WBParaSite" id="RSKR_0000081700.1">
    <property type="protein sequence ID" value="RSKR_0000081700.1"/>
    <property type="gene ID" value="RSKR_0000081700"/>
</dbReference>
<sequence length="416" mass="47122">MVMHLSDKQQADLNIAIADYLRQKNYTDTLLIFEKEAEVDSQTLHPKGETDALEKRWRAVARLQRKLTELENKLKDYESGSLAGTGLPRPNAKGSKKAEEWLPRPPERLELNGHRGAVTRVIFHPVYSVLASCSEDATIRIWDFETGDYERSLKGHTNSINDICFDPKGKTLVSCSSDVSIKIWEFTTTFECLRTLKGHDSDILTVAFLPTGDHILSGSRDRTIKMWEVASGYCVFNFCGHEDWVRMIKVSPDGLSFASASNDKTVRVWNIQTRQVRSVLTEHEHIVETVAWAPPNSMQYIVPGENKENAEGVSNILITGSRDKTIRIFNTIQGFCMYTLTGHDNWIRDIVVHPGGKYLLSVGDDRTMRIWCLDTKRLTKTINAHSGFVSSIAFHPSQPYITTASNDSNIKIWECR</sequence>
<dbReference type="Proteomes" id="UP000095286">
    <property type="component" value="Unplaced"/>
</dbReference>
<organism evidence="1 2">
    <name type="scientific">Rhabditophanes sp. KR3021</name>
    <dbReference type="NCBI Taxonomy" id="114890"/>
    <lineage>
        <taxon>Eukaryota</taxon>
        <taxon>Metazoa</taxon>
        <taxon>Ecdysozoa</taxon>
        <taxon>Nematoda</taxon>
        <taxon>Chromadorea</taxon>
        <taxon>Rhabditida</taxon>
        <taxon>Tylenchina</taxon>
        <taxon>Panagrolaimomorpha</taxon>
        <taxon>Strongyloidoidea</taxon>
        <taxon>Alloionematidae</taxon>
        <taxon>Rhabditophanes</taxon>
    </lineage>
</organism>
<evidence type="ECO:0000313" key="1">
    <source>
        <dbReference type="Proteomes" id="UP000095286"/>
    </source>
</evidence>
<accession>A0AC35THS5</accession>
<evidence type="ECO:0000313" key="2">
    <source>
        <dbReference type="WBParaSite" id="RSKR_0000081700.1"/>
    </source>
</evidence>
<name>A0AC35THS5_9BILA</name>
<reference evidence="2" key="1">
    <citation type="submission" date="2016-11" db="UniProtKB">
        <authorList>
            <consortium name="WormBaseParasite"/>
        </authorList>
    </citation>
    <scope>IDENTIFICATION</scope>
    <source>
        <strain evidence="2">KR3021</strain>
    </source>
</reference>
<protein>
    <submittedName>
        <fullName evidence="2">Lissencephaly-1 homolog</fullName>
    </submittedName>
</protein>